<evidence type="ECO:0000313" key="2">
    <source>
        <dbReference type="Proteomes" id="UP000469523"/>
    </source>
</evidence>
<reference evidence="1 2" key="1">
    <citation type="submission" date="2019-09" db="EMBL/GenBank/DDBJ databases">
        <title>In-depth cultivation of the pig gut microbiome towards novel bacterial diversity and tailored functional studies.</title>
        <authorList>
            <person name="Wylensek D."/>
            <person name="Hitch T.C.A."/>
            <person name="Clavel T."/>
        </authorList>
    </citation>
    <scope>NUCLEOTIDE SEQUENCE [LARGE SCALE GENOMIC DNA]</scope>
    <source>
        <strain evidence="1 2">WCA3-693-APC-4?</strain>
    </source>
</reference>
<comment type="caution">
    <text evidence="1">The sequence shown here is derived from an EMBL/GenBank/DDBJ whole genome shotgun (WGS) entry which is preliminary data.</text>
</comment>
<evidence type="ECO:0000313" key="1">
    <source>
        <dbReference type="EMBL" id="MSU01543.1"/>
    </source>
</evidence>
<organism evidence="1 2">
    <name type="scientific">Tissierella pigra</name>
    <dbReference type="NCBI Taxonomy" id="2607614"/>
    <lineage>
        <taxon>Bacteria</taxon>
        <taxon>Bacillati</taxon>
        <taxon>Bacillota</taxon>
        <taxon>Tissierellia</taxon>
        <taxon>Tissierellales</taxon>
        <taxon>Tissierellaceae</taxon>
        <taxon>Tissierella</taxon>
    </lineage>
</organism>
<keyword evidence="2" id="KW-1185">Reference proteome</keyword>
<dbReference type="EMBL" id="VUNQ01000015">
    <property type="protein sequence ID" value="MSU01543.1"/>
    <property type="molecule type" value="Genomic_DNA"/>
</dbReference>
<protein>
    <submittedName>
        <fullName evidence="1">DUF1643 domain-containing protein</fullName>
    </submittedName>
</protein>
<sequence length="108" mass="12790">MCLKKGCLSNLFSYMSTNPDNLKYRNQDYESVNIEYIEQAFEDSSIIIIAWTRGGQINEKRRIKGILKKYEHKLKCFKDGNDKIMRHPSRGFNDKWTLVDYNFNIEGL</sequence>
<gene>
    <name evidence="1" type="ORF">FYJ83_08700</name>
</gene>
<name>A0A6N7XVR5_9FIRM</name>
<dbReference type="InterPro" id="IPR012441">
    <property type="entry name" value="DUF1643"/>
</dbReference>
<proteinExistence type="predicted"/>
<accession>A0A6N7XVR5</accession>
<dbReference type="AlphaFoldDB" id="A0A6N7XVR5"/>
<dbReference type="Proteomes" id="UP000469523">
    <property type="component" value="Unassembled WGS sequence"/>
</dbReference>
<dbReference type="Pfam" id="PF07799">
    <property type="entry name" value="DUF1643"/>
    <property type="match status" value="1"/>
</dbReference>